<sequence length="223" mass="25756">MSELSIFIDESGDFGSNSENYLLTLVFHDQSNCIDAEIQALAHRVQELGLPSDRALHAGPIVRKEDEYRSVPLSTRRAALSRLYAFTRRTGVSYITISVRKKECPDRIRLKARLARELAGFFRDNMAYFLSFDKVTVYYDNGQSPITELVGTVCGSVFFEVDYRKVVPSDYRLFQSADLLCTLELVRIKADRRGLSHSEEIFFESTRKLKKNYLDKLEKIRFR</sequence>
<dbReference type="RefSeq" id="WP_009609458.1">
    <property type="nucleotide sequence ID" value="NZ_CABHNG010000005.1"/>
</dbReference>
<proteinExistence type="predicted"/>
<gene>
    <name evidence="1" type="ORF">C1872_06400</name>
</gene>
<name>A0A369MVC2_EGGLN</name>
<organism evidence="1 2">
    <name type="scientific">Eggerthella lenta</name>
    <name type="common">Eubacterium lentum</name>
    <dbReference type="NCBI Taxonomy" id="84112"/>
    <lineage>
        <taxon>Bacteria</taxon>
        <taxon>Bacillati</taxon>
        <taxon>Actinomycetota</taxon>
        <taxon>Coriobacteriia</taxon>
        <taxon>Eggerthellales</taxon>
        <taxon>Eggerthellaceae</taxon>
        <taxon>Eggerthella</taxon>
    </lineage>
</organism>
<dbReference type="GeneID" id="69511921"/>
<dbReference type="AlphaFoldDB" id="A0A369MVC2"/>
<dbReference type="EMBL" id="PPTX01000007">
    <property type="protein sequence ID" value="RDB80265.1"/>
    <property type="molecule type" value="Genomic_DNA"/>
</dbReference>
<accession>A0A369MVC2</accession>
<dbReference type="Proteomes" id="UP000253752">
    <property type="component" value="Unassembled WGS sequence"/>
</dbReference>
<evidence type="ECO:0000313" key="2">
    <source>
        <dbReference type="Proteomes" id="UP000253752"/>
    </source>
</evidence>
<reference evidence="1 2" key="1">
    <citation type="journal article" date="2018" name="Elife">
        <title>Discovery and characterization of a prevalent human gut bacterial enzyme sufficient for the inactivation of a family of plant toxins.</title>
        <authorList>
            <person name="Koppel N."/>
            <person name="Bisanz J.E."/>
            <person name="Pandelia M.E."/>
            <person name="Turnbaugh P.J."/>
            <person name="Balskus E.P."/>
        </authorList>
    </citation>
    <scope>NUCLEOTIDE SEQUENCE [LARGE SCALE GENOMIC DNA]</scope>
    <source>
        <strain evidence="1 2">MR1 #12</strain>
    </source>
</reference>
<comment type="caution">
    <text evidence="1">The sequence shown here is derived from an EMBL/GenBank/DDBJ whole genome shotgun (WGS) entry which is preliminary data.</text>
</comment>
<evidence type="ECO:0008006" key="3">
    <source>
        <dbReference type="Google" id="ProtNLM"/>
    </source>
</evidence>
<protein>
    <recommendedName>
        <fullName evidence="3">DUF3800 domain-containing protein</fullName>
    </recommendedName>
</protein>
<evidence type="ECO:0000313" key="1">
    <source>
        <dbReference type="EMBL" id="RDB80265.1"/>
    </source>
</evidence>